<dbReference type="EMBL" id="JAWDGP010000992">
    <property type="protein sequence ID" value="KAK3795761.1"/>
    <property type="molecule type" value="Genomic_DNA"/>
</dbReference>
<evidence type="ECO:0000313" key="1">
    <source>
        <dbReference type="EMBL" id="KAK3795761.1"/>
    </source>
</evidence>
<gene>
    <name evidence="1" type="ORF">RRG08_058985</name>
</gene>
<name>A0AAE1AYS8_9GAST</name>
<accession>A0AAE1AYS8</accession>
<dbReference type="Proteomes" id="UP001283361">
    <property type="component" value="Unassembled WGS sequence"/>
</dbReference>
<comment type="caution">
    <text evidence="1">The sequence shown here is derived from an EMBL/GenBank/DDBJ whole genome shotgun (WGS) entry which is preliminary data.</text>
</comment>
<dbReference type="AlphaFoldDB" id="A0AAE1AYS8"/>
<keyword evidence="2" id="KW-1185">Reference proteome</keyword>
<sequence>MQPSDNIERRWKGRLRKFFCTRYTAHSERAAVHEIQLVEKNSWGWLPGWPELLIDRSIRVALGDGTVAPCFSDEAD</sequence>
<reference evidence="1" key="1">
    <citation type="journal article" date="2023" name="G3 (Bethesda)">
        <title>A reference genome for the long-term kleptoplast-retaining sea slug Elysia crispata morphotype clarki.</title>
        <authorList>
            <person name="Eastman K.E."/>
            <person name="Pendleton A.L."/>
            <person name="Shaikh M.A."/>
            <person name="Suttiyut T."/>
            <person name="Ogas R."/>
            <person name="Tomko P."/>
            <person name="Gavelis G."/>
            <person name="Widhalm J.R."/>
            <person name="Wisecaver J.H."/>
        </authorList>
    </citation>
    <scope>NUCLEOTIDE SEQUENCE</scope>
    <source>
        <strain evidence="1">ECLA1</strain>
    </source>
</reference>
<evidence type="ECO:0000313" key="2">
    <source>
        <dbReference type="Proteomes" id="UP001283361"/>
    </source>
</evidence>
<organism evidence="1 2">
    <name type="scientific">Elysia crispata</name>
    <name type="common">lettuce slug</name>
    <dbReference type="NCBI Taxonomy" id="231223"/>
    <lineage>
        <taxon>Eukaryota</taxon>
        <taxon>Metazoa</taxon>
        <taxon>Spiralia</taxon>
        <taxon>Lophotrochozoa</taxon>
        <taxon>Mollusca</taxon>
        <taxon>Gastropoda</taxon>
        <taxon>Heterobranchia</taxon>
        <taxon>Euthyneura</taxon>
        <taxon>Panpulmonata</taxon>
        <taxon>Sacoglossa</taxon>
        <taxon>Placobranchoidea</taxon>
        <taxon>Plakobranchidae</taxon>
        <taxon>Elysia</taxon>
    </lineage>
</organism>
<protein>
    <submittedName>
        <fullName evidence="1">Uncharacterized protein</fullName>
    </submittedName>
</protein>
<proteinExistence type="predicted"/>